<organism evidence="1 2">
    <name type="scientific">Datura stramonium</name>
    <name type="common">Jimsonweed</name>
    <name type="synonym">Common thornapple</name>
    <dbReference type="NCBI Taxonomy" id="4076"/>
    <lineage>
        <taxon>Eukaryota</taxon>
        <taxon>Viridiplantae</taxon>
        <taxon>Streptophyta</taxon>
        <taxon>Embryophyta</taxon>
        <taxon>Tracheophyta</taxon>
        <taxon>Spermatophyta</taxon>
        <taxon>Magnoliopsida</taxon>
        <taxon>eudicotyledons</taxon>
        <taxon>Gunneridae</taxon>
        <taxon>Pentapetalae</taxon>
        <taxon>asterids</taxon>
        <taxon>lamiids</taxon>
        <taxon>Solanales</taxon>
        <taxon>Solanaceae</taxon>
        <taxon>Solanoideae</taxon>
        <taxon>Datureae</taxon>
        <taxon>Datura</taxon>
    </lineage>
</organism>
<dbReference type="Proteomes" id="UP000823775">
    <property type="component" value="Unassembled WGS sequence"/>
</dbReference>
<keyword evidence="2" id="KW-1185">Reference proteome</keyword>
<proteinExistence type="predicted"/>
<protein>
    <submittedName>
        <fullName evidence="1">Uncharacterized protein</fullName>
    </submittedName>
</protein>
<name>A0ABS8UM24_DATST</name>
<gene>
    <name evidence="1" type="ORF">HAX54_018185</name>
</gene>
<evidence type="ECO:0000313" key="1">
    <source>
        <dbReference type="EMBL" id="MCD9559859.1"/>
    </source>
</evidence>
<reference evidence="1 2" key="1">
    <citation type="journal article" date="2021" name="BMC Genomics">
        <title>Datura genome reveals duplications of psychoactive alkaloid biosynthetic genes and high mutation rate following tissue culture.</title>
        <authorList>
            <person name="Rajewski A."/>
            <person name="Carter-House D."/>
            <person name="Stajich J."/>
            <person name="Litt A."/>
        </authorList>
    </citation>
    <scope>NUCLEOTIDE SEQUENCE [LARGE SCALE GENOMIC DNA]</scope>
    <source>
        <strain evidence="1">AR-01</strain>
    </source>
</reference>
<comment type="caution">
    <text evidence="1">The sequence shown here is derived from an EMBL/GenBank/DDBJ whole genome shotgun (WGS) entry which is preliminary data.</text>
</comment>
<evidence type="ECO:0000313" key="2">
    <source>
        <dbReference type="Proteomes" id="UP000823775"/>
    </source>
</evidence>
<sequence length="111" mass="12552">MQMINSEVQVSPDFVKKDLNYNGAIVSIEGGMESSVKLAIQPDDNSCDPKYALGHMVSIYNLLTVRTHFIKAIRNLTAGKDIRQTIVKEIPANRVDIMGLYFRSLAIYFWL</sequence>
<accession>A0ABS8UM24</accession>
<dbReference type="EMBL" id="JACEIK010002233">
    <property type="protein sequence ID" value="MCD9559859.1"/>
    <property type="molecule type" value="Genomic_DNA"/>
</dbReference>